<dbReference type="EMBL" id="LXQA010137449">
    <property type="protein sequence ID" value="MCI23704.1"/>
    <property type="molecule type" value="Genomic_DNA"/>
</dbReference>
<feature type="non-terminal residue" evidence="2">
    <location>
        <position position="192"/>
    </location>
</feature>
<comment type="caution">
    <text evidence="2">The sequence shown here is derived from an EMBL/GenBank/DDBJ whole genome shotgun (WGS) entry which is preliminary data.</text>
</comment>
<reference evidence="2 3" key="1">
    <citation type="journal article" date="2018" name="Front. Plant Sci.">
        <title>Red Clover (Trifolium pratense) and Zigzag Clover (T. medium) - A Picture of Genomic Similarities and Differences.</title>
        <authorList>
            <person name="Dluhosova J."/>
            <person name="Istvanek J."/>
            <person name="Nedelnik J."/>
            <person name="Repkova J."/>
        </authorList>
    </citation>
    <scope>NUCLEOTIDE SEQUENCE [LARGE SCALE GENOMIC DNA]</scope>
    <source>
        <strain evidence="3">cv. 10/8</strain>
        <tissue evidence="2">Leaf</tissue>
    </source>
</reference>
<dbReference type="Proteomes" id="UP000265520">
    <property type="component" value="Unassembled WGS sequence"/>
</dbReference>
<accession>A0A392QII7</accession>
<feature type="region of interest" description="Disordered" evidence="1">
    <location>
        <begin position="1"/>
        <end position="97"/>
    </location>
</feature>
<name>A0A392QII7_9FABA</name>
<evidence type="ECO:0000313" key="3">
    <source>
        <dbReference type="Proteomes" id="UP000265520"/>
    </source>
</evidence>
<feature type="compositionally biased region" description="Polar residues" evidence="1">
    <location>
        <begin position="50"/>
        <end position="59"/>
    </location>
</feature>
<evidence type="ECO:0000256" key="1">
    <source>
        <dbReference type="SAM" id="MobiDB-lite"/>
    </source>
</evidence>
<sequence length="192" mass="21287">MDEKEDIGSQADFQLSDNRCENEVRSKEKVTDQSVGRLDHAVGIRDSPLLSGNQDSPSICSPVGGLRQPGGCDGHDGLSSPNRRHKRTKSCPPVERSKISGPWSLEWLHDLNQGDAGVIFSAQKKTCKGGRVGEKHKKTEYEVPRRKKAGGVFRHTLSSLKKVARLPSDERGEVVKVLKKNERRRRDESGAH</sequence>
<evidence type="ECO:0000313" key="2">
    <source>
        <dbReference type="EMBL" id="MCI23704.1"/>
    </source>
</evidence>
<keyword evidence="3" id="KW-1185">Reference proteome</keyword>
<feature type="compositionally biased region" description="Basic and acidic residues" evidence="1">
    <location>
        <begin position="18"/>
        <end position="43"/>
    </location>
</feature>
<dbReference type="AlphaFoldDB" id="A0A392QII7"/>
<organism evidence="2 3">
    <name type="scientific">Trifolium medium</name>
    <dbReference type="NCBI Taxonomy" id="97028"/>
    <lineage>
        <taxon>Eukaryota</taxon>
        <taxon>Viridiplantae</taxon>
        <taxon>Streptophyta</taxon>
        <taxon>Embryophyta</taxon>
        <taxon>Tracheophyta</taxon>
        <taxon>Spermatophyta</taxon>
        <taxon>Magnoliopsida</taxon>
        <taxon>eudicotyledons</taxon>
        <taxon>Gunneridae</taxon>
        <taxon>Pentapetalae</taxon>
        <taxon>rosids</taxon>
        <taxon>fabids</taxon>
        <taxon>Fabales</taxon>
        <taxon>Fabaceae</taxon>
        <taxon>Papilionoideae</taxon>
        <taxon>50 kb inversion clade</taxon>
        <taxon>NPAAA clade</taxon>
        <taxon>Hologalegina</taxon>
        <taxon>IRL clade</taxon>
        <taxon>Trifolieae</taxon>
        <taxon>Trifolium</taxon>
    </lineage>
</organism>
<protein>
    <submittedName>
        <fullName evidence="2">DUF4283 domain protein</fullName>
    </submittedName>
</protein>
<proteinExistence type="predicted"/>